<dbReference type="InterPro" id="IPR017438">
    <property type="entry name" value="ATP-NAD_kinase_N"/>
</dbReference>
<keyword evidence="3" id="KW-0479">Metal-binding</keyword>
<dbReference type="GO" id="GO:0005524">
    <property type="term" value="F:ATP binding"/>
    <property type="evidence" value="ECO:0007669"/>
    <property type="project" value="InterPro"/>
</dbReference>
<dbReference type="GO" id="GO:0004143">
    <property type="term" value="F:ATP-dependent diacylglycerol kinase activity"/>
    <property type="evidence" value="ECO:0007669"/>
    <property type="project" value="TreeGrafter"/>
</dbReference>
<keyword evidence="2" id="KW-0444">Lipid biosynthesis</keyword>
<dbReference type="GO" id="GO:0005886">
    <property type="term" value="C:plasma membrane"/>
    <property type="evidence" value="ECO:0007669"/>
    <property type="project" value="TreeGrafter"/>
</dbReference>
<dbReference type="EC" id="2.7.1.-" evidence="9"/>
<dbReference type="NCBIfam" id="TIGR00147">
    <property type="entry name" value="YegS/Rv2252/BmrU family lipid kinase"/>
    <property type="match status" value="1"/>
</dbReference>
<evidence type="ECO:0000256" key="3">
    <source>
        <dbReference type="ARBA" id="ARBA00022723"/>
    </source>
</evidence>
<keyword evidence="4" id="KW-0460">Magnesium</keyword>
<dbReference type="GO" id="GO:0008654">
    <property type="term" value="P:phospholipid biosynthetic process"/>
    <property type="evidence" value="ECO:0007669"/>
    <property type="project" value="UniProtKB-KW"/>
</dbReference>
<dbReference type="PROSITE" id="PS50146">
    <property type="entry name" value="DAGK"/>
    <property type="match status" value="1"/>
</dbReference>
<evidence type="ECO:0000256" key="5">
    <source>
        <dbReference type="ARBA" id="ARBA00023098"/>
    </source>
</evidence>
<dbReference type="Pfam" id="PF00781">
    <property type="entry name" value="DAGK_cat"/>
    <property type="match status" value="1"/>
</dbReference>
<dbReference type="GO" id="GO:0046872">
    <property type="term" value="F:metal ion binding"/>
    <property type="evidence" value="ECO:0007669"/>
    <property type="project" value="UniProtKB-KW"/>
</dbReference>
<proteinExistence type="predicted"/>
<evidence type="ECO:0000256" key="2">
    <source>
        <dbReference type="ARBA" id="ARBA00022516"/>
    </source>
</evidence>
<dbReference type="InterPro" id="IPR016064">
    <property type="entry name" value="NAD/diacylglycerol_kinase_sf"/>
</dbReference>
<evidence type="ECO:0000256" key="4">
    <source>
        <dbReference type="ARBA" id="ARBA00022842"/>
    </source>
</evidence>
<comment type="caution">
    <text evidence="9">The sequence shown here is derived from an EMBL/GenBank/DDBJ whole genome shotgun (WGS) entry which is preliminary data.</text>
</comment>
<dbReference type="SUPFAM" id="SSF111331">
    <property type="entry name" value="NAD kinase/diacylglycerol kinase-like"/>
    <property type="match status" value="1"/>
</dbReference>
<keyword evidence="9" id="KW-0808">Transferase</keyword>
<sequence>MKKRMMLIINPMAGRSGYKTGFGEVMNILDSGGYLTTVYFTQGRGDATVFAAQHAAEYDTVACIGGDGTLSEVVSGLMQVPNPPPLGYIPMGTTNDVASTLGLPKNATDAALRIVTGTPTAFDVGSFGEQSFFTYVAAFGAFTAVSYETPQNEKQALGHLAYVLEAMGRLNAIDHYCAHVEYDGG</sequence>
<keyword evidence="7" id="KW-1208">Phospholipid metabolism</keyword>
<dbReference type="EMBL" id="AJWZ01008446">
    <property type="protein sequence ID" value="EKC54087.1"/>
    <property type="molecule type" value="Genomic_DNA"/>
</dbReference>
<protein>
    <submittedName>
        <fullName evidence="9">Diacylglycerol kinase catalytic region</fullName>
        <ecNumber evidence="9">2.7.1.-</ecNumber>
    </submittedName>
</protein>
<evidence type="ECO:0000256" key="1">
    <source>
        <dbReference type="ARBA" id="ARBA00001946"/>
    </source>
</evidence>
<keyword evidence="6" id="KW-0594">Phospholipid biosynthesis</keyword>
<dbReference type="InterPro" id="IPR001206">
    <property type="entry name" value="Diacylglycerol_kinase_cat_dom"/>
</dbReference>
<feature type="non-terminal residue" evidence="9">
    <location>
        <position position="185"/>
    </location>
</feature>
<evidence type="ECO:0000256" key="7">
    <source>
        <dbReference type="ARBA" id="ARBA00023264"/>
    </source>
</evidence>
<evidence type="ECO:0000259" key="8">
    <source>
        <dbReference type="PROSITE" id="PS50146"/>
    </source>
</evidence>
<feature type="domain" description="DAGKc" evidence="8">
    <location>
        <begin position="1"/>
        <end position="131"/>
    </location>
</feature>
<dbReference type="Gene3D" id="3.40.50.10330">
    <property type="entry name" value="Probable inorganic polyphosphate/atp-NAD kinase, domain 1"/>
    <property type="match status" value="1"/>
</dbReference>
<evidence type="ECO:0000256" key="6">
    <source>
        <dbReference type="ARBA" id="ARBA00023209"/>
    </source>
</evidence>
<reference evidence="9" key="1">
    <citation type="journal article" date="2013" name="Environ. Microbiol.">
        <title>Microbiota from the distal guts of lean and obese adolescents exhibit partial functional redundancy besides clear differences in community structure.</title>
        <authorList>
            <person name="Ferrer M."/>
            <person name="Ruiz A."/>
            <person name="Lanza F."/>
            <person name="Haange S.B."/>
            <person name="Oberbach A."/>
            <person name="Till H."/>
            <person name="Bargiela R."/>
            <person name="Campoy C."/>
            <person name="Segura M.T."/>
            <person name="Richter M."/>
            <person name="von Bergen M."/>
            <person name="Seifert J."/>
            <person name="Suarez A."/>
        </authorList>
    </citation>
    <scope>NUCLEOTIDE SEQUENCE</scope>
</reference>
<comment type="cofactor">
    <cofactor evidence="1">
        <name>Mg(2+)</name>
        <dbReference type="ChEBI" id="CHEBI:18420"/>
    </cofactor>
</comment>
<dbReference type="PANTHER" id="PTHR12358">
    <property type="entry name" value="SPHINGOSINE KINASE"/>
    <property type="match status" value="1"/>
</dbReference>
<dbReference type="InterPro" id="IPR005218">
    <property type="entry name" value="Diacylglycerol/lipid_kinase"/>
</dbReference>
<keyword evidence="9" id="KW-0418">Kinase</keyword>
<dbReference type="AlphaFoldDB" id="K1RZX1"/>
<evidence type="ECO:0000313" key="9">
    <source>
        <dbReference type="EMBL" id="EKC54087.1"/>
    </source>
</evidence>
<gene>
    <name evidence="9" type="ORF">OBE_12267</name>
</gene>
<dbReference type="InterPro" id="IPR050187">
    <property type="entry name" value="Lipid_Phosphate_FormReg"/>
</dbReference>
<dbReference type="PANTHER" id="PTHR12358:SF106">
    <property type="entry name" value="LIPID KINASE YEGS"/>
    <property type="match status" value="1"/>
</dbReference>
<dbReference type="SMART" id="SM00046">
    <property type="entry name" value="DAGKc"/>
    <property type="match status" value="1"/>
</dbReference>
<accession>K1RZX1</accession>
<organism evidence="9">
    <name type="scientific">human gut metagenome</name>
    <dbReference type="NCBI Taxonomy" id="408170"/>
    <lineage>
        <taxon>unclassified sequences</taxon>
        <taxon>metagenomes</taxon>
        <taxon>organismal metagenomes</taxon>
    </lineage>
</organism>
<keyword evidence="5" id="KW-0443">Lipid metabolism</keyword>
<dbReference type="Gene3D" id="2.60.200.40">
    <property type="match status" value="1"/>
</dbReference>
<name>K1RZX1_9ZZZZ</name>